<dbReference type="SUPFAM" id="SSF158472">
    <property type="entry name" value="HAMP domain-like"/>
    <property type="match status" value="1"/>
</dbReference>
<keyword evidence="5" id="KW-0808">Transferase</keyword>
<name>A0A948W3R7_UNCEI</name>
<gene>
    <name evidence="18" type="ORF">KJ970_10720</name>
</gene>
<evidence type="ECO:0000256" key="2">
    <source>
        <dbReference type="ARBA" id="ARBA00004370"/>
    </source>
</evidence>
<sequence length="878" mass="98792">MFITTPDPTRSDQIMQPWDLEPGGFRMADLSIKWKLLGLCLLLMTLPTVILGTLSYKTFKSRAYETIENDLRIISRDWHQMTQSYVEQKDRVLKREEALIEQRLCSVTENVCQMLEIGMADRTMALTPSEKHSLFEKIAQIRIGNSGDISLWDMKGCCFVCEHGVETNHNLLTSGETQKQYADAVLAALPTLSPGEIHIIHYTWEDPLKDKRAEILSSDVNQKVSAITYFEPLQLIVSANLYDTEFKSAELEQKLQDDLKNKIAEQRIGQNGYIWVINSKGDYVVSKNHLRDGENINNTRDADGGFFVQEIIKKAHLLKPGQTSTLYYHWKNQEDSKAEPKLAAFTYLPDWDWIVGASAYHKDFLQGLVQIQTYIIQICIVILIITTFIAYFFTVSITKPILLLKEKSKQVAQGDLSVAMDEEIASKQDEIGTLAKAFNLMIENLQSLIEQKETASVALRERNSQLADAKLKLEEALRQAKALTNKAEAANRAKSEFLANMSHEIRTPMNGIIGNSYLALDTELDEEQREFLNAIKASADHLLGLINDILDFSKIEAGHLDIDEIEFDLRTTIVNAMEPLVVKAQEKKITLNWNIQADVPDQLIGDPGRLRQILINLGGNAIKFTHEGEVSITCELDQKSEQKARLFFTVSDTGIGIPEDKIDRIFNSFEQVDGSTTREYGGTGLGLAISHKLAVLLGGDIWVESRPDQGSKFHFTVDYRLQNEAAGSPNQRKQTGQPAYVPGSGTPKIKVLLAEDNAINRLMAEKILERMGCLVITVENGQIAVDTTALEPFDIVLMDVQMPIMSGLEATRLIRQRERLQGGYLPIIAMTANAMKGDREECLKVGMDDYIAKPINTNELEQTLYKWASQRRNIDQVA</sequence>
<dbReference type="InterPro" id="IPR001789">
    <property type="entry name" value="Sig_transdc_resp-reg_receiver"/>
</dbReference>
<dbReference type="InterPro" id="IPR003660">
    <property type="entry name" value="HAMP_dom"/>
</dbReference>
<evidence type="ECO:0000256" key="13">
    <source>
        <dbReference type="SAM" id="Coils"/>
    </source>
</evidence>
<evidence type="ECO:0000256" key="7">
    <source>
        <dbReference type="ARBA" id="ARBA00022777"/>
    </source>
</evidence>
<evidence type="ECO:0000256" key="9">
    <source>
        <dbReference type="ARBA" id="ARBA00023012"/>
    </source>
</evidence>
<dbReference type="Gene3D" id="3.30.450.20">
    <property type="entry name" value="PAS domain"/>
    <property type="match status" value="2"/>
</dbReference>
<dbReference type="CDD" id="cd17546">
    <property type="entry name" value="REC_hyHK_CKI1_RcsC-like"/>
    <property type="match status" value="1"/>
</dbReference>
<feature type="transmembrane region" description="Helical" evidence="14">
    <location>
        <begin position="36"/>
        <end position="56"/>
    </location>
</feature>
<comment type="subunit">
    <text evidence="10">At low DSF concentrations, interacts with RpfF.</text>
</comment>
<protein>
    <recommendedName>
        <fullName evidence="11">Sensory/regulatory protein RpfC</fullName>
        <ecNumber evidence="3">2.7.13.3</ecNumber>
    </recommendedName>
</protein>
<dbReference type="Pfam" id="PF02518">
    <property type="entry name" value="HATPase_c"/>
    <property type="match status" value="1"/>
</dbReference>
<dbReference type="PANTHER" id="PTHR45339">
    <property type="entry name" value="HYBRID SIGNAL TRANSDUCTION HISTIDINE KINASE J"/>
    <property type="match status" value="1"/>
</dbReference>
<keyword evidence="14" id="KW-0472">Membrane</keyword>
<evidence type="ECO:0000256" key="14">
    <source>
        <dbReference type="SAM" id="Phobius"/>
    </source>
</evidence>
<keyword evidence="7" id="KW-0418">Kinase</keyword>
<dbReference type="PRINTS" id="PR00344">
    <property type="entry name" value="BCTRLSENSOR"/>
</dbReference>
<dbReference type="InterPro" id="IPR003661">
    <property type="entry name" value="HisK_dim/P_dom"/>
</dbReference>
<evidence type="ECO:0000256" key="3">
    <source>
        <dbReference type="ARBA" id="ARBA00012438"/>
    </source>
</evidence>
<dbReference type="FunFam" id="3.30.565.10:FF:000010">
    <property type="entry name" value="Sensor histidine kinase RcsC"/>
    <property type="match status" value="1"/>
</dbReference>
<feature type="domain" description="HAMP" evidence="17">
    <location>
        <begin position="395"/>
        <end position="450"/>
    </location>
</feature>
<dbReference type="Pfam" id="PF00072">
    <property type="entry name" value="Response_reg"/>
    <property type="match status" value="1"/>
</dbReference>
<comment type="catalytic activity">
    <reaction evidence="1">
        <text>ATP + protein L-histidine = ADP + protein N-phospho-L-histidine.</text>
        <dbReference type="EC" id="2.7.13.3"/>
    </reaction>
</comment>
<dbReference type="FunFam" id="1.10.287.130:FF:000002">
    <property type="entry name" value="Two-component osmosensing histidine kinase"/>
    <property type="match status" value="1"/>
</dbReference>
<evidence type="ECO:0000313" key="19">
    <source>
        <dbReference type="Proteomes" id="UP000777784"/>
    </source>
</evidence>
<dbReference type="InterPro" id="IPR036097">
    <property type="entry name" value="HisK_dim/P_sf"/>
</dbReference>
<comment type="subcellular location">
    <subcellularLocation>
        <location evidence="2">Membrane</location>
    </subcellularLocation>
</comment>
<dbReference type="AlphaFoldDB" id="A0A948W3R7"/>
<reference evidence="18" key="1">
    <citation type="submission" date="2021-05" db="EMBL/GenBank/DDBJ databases">
        <title>Energy efficiency and biological interactions define the core microbiome of deep oligotrophic groundwater.</title>
        <authorList>
            <person name="Mehrshad M."/>
            <person name="Lopez-Fernandez M."/>
            <person name="Bell E."/>
            <person name="Bernier-Latmani R."/>
            <person name="Bertilsson S."/>
            <person name="Dopson M."/>
        </authorList>
    </citation>
    <scope>NUCLEOTIDE SEQUENCE</scope>
    <source>
        <strain evidence="18">Modern_marine.mb.64</strain>
    </source>
</reference>
<dbReference type="PROSITE" id="PS50109">
    <property type="entry name" value="HIS_KIN"/>
    <property type="match status" value="1"/>
</dbReference>
<dbReference type="CDD" id="cd16922">
    <property type="entry name" value="HATPase_EvgS-ArcB-TorS-like"/>
    <property type="match status" value="1"/>
</dbReference>
<dbReference type="EMBL" id="JAHJDP010000061">
    <property type="protein sequence ID" value="MBU2691387.1"/>
    <property type="molecule type" value="Genomic_DNA"/>
</dbReference>
<dbReference type="Gene3D" id="3.40.50.2300">
    <property type="match status" value="1"/>
</dbReference>
<dbReference type="SUPFAM" id="SSF52172">
    <property type="entry name" value="CheY-like"/>
    <property type="match status" value="1"/>
</dbReference>
<dbReference type="CDD" id="cd00082">
    <property type="entry name" value="HisKA"/>
    <property type="match status" value="1"/>
</dbReference>
<dbReference type="InterPro" id="IPR004358">
    <property type="entry name" value="Sig_transdc_His_kin-like_C"/>
</dbReference>
<evidence type="ECO:0000256" key="5">
    <source>
        <dbReference type="ARBA" id="ARBA00022679"/>
    </source>
</evidence>
<keyword evidence="14" id="KW-0812">Transmembrane</keyword>
<feature type="modified residue" description="4-aspartylphosphate" evidence="12">
    <location>
        <position position="799"/>
    </location>
</feature>
<evidence type="ECO:0000259" key="17">
    <source>
        <dbReference type="PROSITE" id="PS50885"/>
    </source>
</evidence>
<dbReference type="Gene3D" id="6.10.340.10">
    <property type="match status" value="1"/>
</dbReference>
<evidence type="ECO:0000313" key="18">
    <source>
        <dbReference type="EMBL" id="MBU2691387.1"/>
    </source>
</evidence>
<keyword evidence="9" id="KW-0902">Two-component regulatory system</keyword>
<dbReference type="PROSITE" id="PS50110">
    <property type="entry name" value="RESPONSE_REGULATORY"/>
    <property type="match status" value="1"/>
</dbReference>
<dbReference type="CDD" id="cd12912">
    <property type="entry name" value="PDC2_MCP_like"/>
    <property type="match status" value="1"/>
</dbReference>
<keyword evidence="13" id="KW-0175">Coiled coil</keyword>
<keyword evidence="6" id="KW-0547">Nucleotide-binding</keyword>
<dbReference type="GO" id="GO:0005524">
    <property type="term" value="F:ATP binding"/>
    <property type="evidence" value="ECO:0007669"/>
    <property type="project" value="UniProtKB-KW"/>
</dbReference>
<dbReference type="InterPro" id="IPR033462">
    <property type="entry name" value="Cache_3-Cache_2"/>
</dbReference>
<feature type="domain" description="Response regulatory" evidence="16">
    <location>
        <begin position="750"/>
        <end position="868"/>
    </location>
</feature>
<accession>A0A948W3R7</accession>
<dbReference type="CDD" id="cd06225">
    <property type="entry name" value="HAMP"/>
    <property type="match status" value="1"/>
</dbReference>
<evidence type="ECO:0000256" key="11">
    <source>
        <dbReference type="ARBA" id="ARBA00068150"/>
    </source>
</evidence>
<evidence type="ECO:0000256" key="8">
    <source>
        <dbReference type="ARBA" id="ARBA00022840"/>
    </source>
</evidence>
<dbReference type="GO" id="GO:0000155">
    <property type="term" value="F:phosphorelay sensor kinase activity"/>
    <property type="evidence" value="ECO:0007669"/>
    <property type="project" value="InterPro"/>
</dbReference>
<dbReference type="InterPro" id="IPR011006">
    <property type="entry name" value="CheY-like_superfamily"/>
</dbReference>
<dbReference type="Pfam" id="PF00512">
    <property type="entry name" value="HisKA"/>
    <property type="match status" value="1"/>
</dbReference>
<dbReference type="SMART" id="SM00304">
    <property type="entry name" value="HAMP"/>
    <property type="match status" value="1"/>
</dbReference>
<dbReference type="SUPFAM" id="SSF47384">
    <property type="entry name" value="Homodimeric domain of signal transducing histidine kinase"/>
    <property type="match status" value="1"/>
</dbReference>
<dbReference type="SMART" id="SM00388">
    <property type="entry name" value="HisKA"/>
    <property type="match status" value="1"/>
</dbReference>
<evidence type="ECO:0000256" key="1">
    <source>
        <dbReference type="ARBA" id="ARBA00000085"/>
    </source>
</evidence>
<dbReference type="Gene3D" id="1.10.287.130">
    <property type="match status" value="1"/>
</dbReference>
<proteinExistence type="predicted"/>
<dbReference type="GO" id="GO:0016020">
    <property type="term" value="C:membrane"/>
    <property type="evidence" value="ECO:0007669"/>
    <property type="project" value="UniProtKB-SubCell"/>
</dbReference>
<comment type="caution">
    <text evidence="18">The sequence shown here is derived from an EMBL/GenBank/DDBJ whole genome shotgun (WGS) entry which is preliminary data.</text>
</comment>
<dbReference type="Pfam" id="PF00672">
    <property type="entry name" value="HAMP"/>
    <property type="match status" value="1"/>
</dbReference>
<evidence type="ECO:0000256" key="6">
    <source>
        <dbReference type="ARBA" id="ARBA00022741"/>
    </source>
</evidence>
<keyword evidence="8" id="KW-0067">ATP-binding</keyword>
<dbReference type="InterPro" id="IPR003594">
    <property type="entry name" value="HATPase_dom"/>
</dbReference>
<dbReference type="Gene3D" id="3.30.565.10">
    <property type="entry name" value="Histidine kinase-like ATPase, C-terminal domain"/>
    <property type="match status" value="1"/>
</dbReference>
<evidence type="ECO:0000259" key="15">
    <source>
        <dbReference type="PROSITE" id="PS50109"/>
    </source>
</evidence>
<dbReference type="PANTHER" id="PTHR45339:SF5">
    <property type="entry name" value="HISTIDINE KINASE"/>
    <property type="match status" value="1"/>
</dbReference>
<dbReference type="InterPro" id="IPR036890">
    <property type="entry name" value="HATPase_C_sf"/>
</dbReference>
<dbReference type="SUPFAM" id="SSF55874">
    <property type="entry name" value="ATPase domain of HSP90 chaperone/DNA topoisomerase II/histidine kinase"/>
    <property type="match status" value="1"/>
</dbReference>
<dbReference type="SMART" id="SM00387">
    <property type="entry name" value="HATPase_c"/>
    <property type="match status" value="1"/>
</dbReference>
<feature type="transmembrane region" description="Helical" evidence="14">
    <location>
        <begin position="374"/>
        <end position="397"/>
    </location>
</feature>
<dbReference type="InterPro" id="IPR005467">
    <property type="entry name" value="His_kinase_dom"/>
</dbReference>
<dbReference type="PROSITE" id="PS50885">
    <property type="entry name" value="HAMP"/>
    <property type="match status" value="1"/>
</dbReference>
<evidence type="ECO:0000256" key="12">
    <source>
        <dbReference type="PROSITE-ProRule" id="PRU00169"/>
    </source>
</evidence>
<evidence type="ECO:0000256" key="4">
    <source>
        <dbReference type="ARBA" id="ARBA00022553"/>
    </source>
</evidence>
<evidence type="ECO:0000259" key="16">
    <source>
        <dbReference type="PROSITE" id="PS50110"/>
    </source>
</evidence>
<dbReference type="EC" id="2.7.13.3" evidence="3"/>
<dbReference type="Pfam" id="PF17201">
    <property type="entry name" value="Cache_3-Cache_2"/>
    <property type="match status" value="1"/>
</dbReference>
<dbReference type="SMART" id="SM00448">
    <property type="entry name" value="REC"/>
    <property type="match status" value="1"/>
</dbReference>
<keyword evidence="4 12" id="KW-0597">Phosphoprotein</keyword>
<dbReference type="Proteomes" id="UP000777784">
    <property type="component" value="Unassembled WGS sequence"/>
</dbReference>
<keyword evidence="14" id="KW-1133">Transmembrane helix</keyword>
<feature type="coiled-coil region" evidence="13">
    <location>
        <begin position="442"/>
        <end position="500"/>
    </location>
</feature>
<evidence type="ECO:0000256" key="10">
    <source>
        <dbReference type="ARBA" id="ARBA00064003"/>
    </source>
</evidence>
<organism evidence="18 19">
    <name type="scientific">Eiseniibacteriota bacterium</name>
    <dbReference type="NCBI Taxonomy" id="2212470"/>
    <lineage>
        <taxon>Bacteria</taxon>
        <taxon>Candidatus Eiseniibacteriota</taxon>
    </lineage>
</organism>
<feature type="domain" description="Histidine kinase" evidence="15">
    <location>
        <begin position="500"/>
        <end position="721"/>
    </location>
</feature>